<dbReference type="AlphaFoldDB" id="A0A8T2IJM8"/>
<dbReference type="InterPro" id="IPR007110">
    <property type="entry name" value="Ig-like_dom"/>
</dbReference>
<keyword evidence="7" id="KW-0325">Glycoprotein</keyword>
<proteinExistence type="inferred from homology"/>
<dbReference type="SMART" id="SM00406">
    <property type="entry name" value="IGv"/>
    <property type="match status" value="1"/>
</dbReference>
<dbReference type="Proteomes" id="UP000812440">
    <property type="component" value="Unassembled WGS sequence"/>
</dbReference>
<protein>
    <recommendedName>
        <fullName evidence="10">Ig-like domain-containing protein</fullName>
    </recommendedName>
</protein>
<reference evidence="11" key="1">
    <citation type="thesis" date="2020" institute="ProQuest LLC" country="789 East Eisenhower Parkway, Ann Arbor, MI, USA">
        <title>Comparative Genomics and Chromosome Evolution.</title>
        <authorList>
            <person name="Mudd A.B."/>
        </authorList>
    </citation>
    <scope>NUCLEOTIDE SEQUENCE</scope>
    <source>
        <strain evidence="11">Female2</strain>
        <tissue evidence="11">Blood</tissue>
    </source>
</reference>
<evidence type="ECO:0000256" key="3">
    <source>
        <dbReference type="ARBA" id="ARBA00022729"/>
    </source>
</evidence>
<organism evidence="11 12">
    <name type="scientific">Hymenochirus boettgeri</name>
    <name type="common">Congo dwarf clawed frog</name>
    <dbReference type="NCBI Taxonomy" id="247094"/>
    <lineage>
        <taxon>Eukaryota</taxon>
        <taxon>Metazoa</taxon>
        <taxon>Chordata</taxon>
        <taxon>Craniata</taxon>
        <taxon>Vertebrata</taxon>
        <taxon>Euteleostomi</taxon>
        <taxon>Amphibia</taxon>
        <taxon>Batrachia</taxon>
        <taxon>Anura</taxon>
        <taxon>Pipoidea</taxon>
        <taxon>Pipidae</taxon>
        <taxon>Pipinae</taxon>
        <taxon>Hymenochirus</taxon>
    </lineage>
</organism>
<dbReference type="InterPro" id="IPR013106">
    <property type="entry name" value="Ig_V-set"/>
</dbReference>
<evidence type="ECO:0000256" key="6">
    <source>
        <dbReference type="ARBA" id="ARBA00023157"/>
    </source>
</evidence>
<dbReference type="InterPro" id="IPR053896">
    <property type="entry name" value="BTN3A2-like_Ig-C"/>
</dbReference>
<evidence type="ECO:0000256" key="9">
    <source>
        <dbReference type="ARBA" id="ARBA00038221"/>
    </source>
</evidence>
<name>A0A8T2IJM8_9PIPI</name>
<dbReference type="GO" id="GO:0050863">
    <property type="term" value="P:regulation of T cell activation"/>
    <property type="evidence" value="ECO:0007669"/>
    <property type="project" value="UniProtKB-ARBA"/>
</dbReference>
<dbReference type="GO" id="GO:1903037">
    <property type="term" value="P:regulation of leukocyte cell-cell adhesion"/>
    <property type="evidence" value="ECO:0007669"/>
    <property type="project" value="UniProtKB-ARBA"/>
</dbReference>
<dbReference type="InterPro" id="IPR003599">
    <property type="entry name" value="Ig_sub"/>
</dbReference>
<evidence type="ECO:0000256" key="2">
    <source>
        <dbReference type="ARBA" id="ARBA00022692"/>
    </source>
</evidence>
<keyword evidence="6" id="KW-1015">Disulfide bond</keyword>
<keyword evidence="5" id="KW-0472">Membrane</keyword>
<feature type="domain" description="Ig-like" evidence="10">
    <location>
        <begin position="136"/>
        <end position="220"/>
    </location>
</feature>
<feature type="domain" description="Ig-like" evidence="10">
    <location>
        <begin position="13"/>
        <end position="128"/>
    </location>
</feature>
<dbReference type="InterPro" id="IPR050504">
    <property type="entry name" value="IgSF_BTN/MOG"/>
</dbReference>
<dbReference type="GO" id="GO:0009897">
    <property type="term" value="C:external side of plasma membrane"/>
    <property type="evidence" value="ECO:0007669"/>
    <property type="project" value="TreeGrafter"/>
</dbReference>
<keyword evidence="4" id="KW-1133">Transmembrane helix</keyword>
<dbReference type="SUPFAM" id="SSF48726">
    <property type="entry name" value="Immunoglobulin"/>
    <property type="match status" value="2"/>
</dbReference>
<evidence type="ECO:0000259" key="10">
    <source>
        <dbReference type="PROSITE" id="PS50835"/>
    </source>
</evidence>
<dbReference type="GO" id="GO:0042110">
    <property type="term" value="P:T cell activation"/>
    <property type="evidence" value="ECO:0007669"/>
    <property type="project" value="UniProtKB-ARBA"/>
</dbReference>
<dbReference type="PANTHER" id="PTHR24100:SF141">
    <property type="entry name" value="BUTYROPHILIN SUBFAMILY 2 MEMBER A2"/>
    <property type="match status" value="1"/>
</dbReference>
<dbReference type="CDD" id="cd05713">
    <property type="entry name" value="IgV_MOG_like"/>
    <property type="match status" value="1"/>
</dbReference>
<evidence type="ECO:0000256" key="8">
    <source>
        <dbReference type="ARBA" id="ARBA00023319"/>
    </source>
</evidence>
<keyword evidence="3" id="KW-0732">Signal</keyword>
<gene>
    <name evidence="11" type="ORF">GDO86_019027</name>
</gene>
<comment type="similarity">
    <text evidence="9">Belongs to the SKINT family.</text>
</comment>
<evidence type="ECO:0000256" key="7">
    <source>
        <dbReference type="ARBA" id="ARBA00023180"/>
    </source>
</evidence>
<dbReference type="GO" id="GO:0050852">
    <property type="term" value="P:T cell receptor signaling pathway"/>
    <property type="evidence" value="ECO:0007669"/>
    <property type="project" value="TreeGrafter"/>
</dbReference>
<dbReference type="GO" id="GO:0005102">
    <property type="term" value="F:signaling receptor binding"/>
    <property type="evidence" value="ECO:0007669"/>
    <property type="project" value="TreeGrafter"/>
</dbReference>
<evidence type="ECO:0000256" key="4">
    <source>
        <dbReference type="ARBA" id="ARBA00022989"/>
    </source>
</evidence>
<evidence type="ECO:0000256" key="1">
    <source>
        <dbReference type="ARBA" id="ARBA00004370"/>
    </source>
</evidence>
<dbReference type="OrthoDB" id="9049620at2759"/>
<dbReference type="PANTHER" id="PTHR24100">
    <property type="entry name" value="BUTYROPHILIN"/>
    <property type="match status" value="1"/>
</dbReference>
<dbReference type="PROSITE" id="PS50835">
    <property type="entry name" value="IG_LIKE"/>
    <property type="match status" value="2"/>
</dbReference>
<evidence type="ECO:0000313" key="12">
    <source>
        <dbReference type="Proteomes" id="UP000812440"/>
    </source>
</evidence>
<keyword evidence="2" id="KW-0812">Transmembrane</keyword>
<dbReference type="Pfam" id="PF07686">
    <property type="entry name" value="V-set"/>
    <property type="match status" value="1"/>
</dbReference>
<evidence type="ECO:0000256" key="5">
    <source>
        <dbReference type="ARBA" id="ARBA00023136"/>
    </source>
</evidence>
<comment type="caution">
    <text evidence="11">The sequence shown here is derived from an EMBL/GenBank/DDBJ whole genome shotgun (WGS) entry which is preliminary data.</text>
</comment>
<accession>A0A8T2IJM8</accession>
<evidence type="ECO:0000313" key="11">
    <source>
        <dbReference type="EMBL" id="KAG8431334.1"/>
    </source>
</evidence>
<dbReference type="FunFam" id="2.60.40.10:FF:000088">
    <property type="entry name" value="Butyrophilin subfamily 1 member A1"/>
    <property type="match status" value="1"/>
</dbReference>
<dbReference type="SMART" id="SM00409">
    <property type="entry name" value="IG"/>
    <property type="match status" value="1"/>
</dbReference>
<keyword evidence="12" id="KW-1185">Reference proteome</keyword>
<dbReference type="Gene3D" id="2.60.40.10">
    <property type="entry name" value="Immunoglobulins"/>
    <property type="match status" value="2"/>
</dbReference>
<dbReference type="Pfam" id="PF22705">
    <property type="entry name" value="C2-set_3"/>
    <property type="match status" value="1"/>
</dbReference>
<dbReference type="InterPro" id="IPR036179">
    <property type="entry name" value="Ig-like_dom_sf"/>
</dbReference>
<dbReference type="EMBL" id="JAACNH010000242">
    <property type="protein sequence ID" value="KAG8431334.1"/>
    <property type="molecule type" value="Genomic_DNA"/>
</dbReference>
<dbReference type="FunFam" id="2.60.40.10:FF:000142">
    <property type="entry name" value="V-set domain-containing T-cell activation inhibitor 1"/>
    <property type="match status" value="1"/>
</dbReference>
<comment type="subcellular location">
    <subcellularLocation>
        <location evidence="1">Membrane</location>
    </subcellularLocation>
</comment>
<sequence length="249" mass="28297">MIFSFLIFGHFYPTELFEVLAPKSSVTASLDSSILLICRLSPPINAETMEIRWIRNSFRPYVHLYINGGDEHKEQMEEFKGRTDFITQNITRGSVALRIHKVQLSDQGSYTCYFESESHHSEAQVEIKAAAMGKNPFIVIEDYRNGRITLSCESSGWYPQPMAMWREEFGKNLESAEETISSGENGLFRVKTIIKIGTHSMVSCAVRNQGLNQEKENSIQFAAQHVTDNKGLGIYLLQCKCLRTLKIVT</sequence>
<keyword evidence="8" id="KW-0393">Immunoglobulin domain</keyword>
<dbReference type="GO" id="GO:0001817">
    <property type="term" value="P:regulation of cytokine production"/>
    <property type="evidence" value="ECO:0007669"/>
    <property type="project" value="TreeGrafter"/>
</dbReference>
<dbReference type="InterPro" id="IPR013783">
    <property type="entry name" value="Ig-like_fold"/>
</dbReference>